<dbReference type="SUPFAM" id="SSF52833">
    <property type="entry name" value="Thioredoxin-like"/>
    <property type="match status" value="1"/>
</dbReference>
<feature type="domain" description="GST N-terminal" evidence="1">
    <location>
        <begin position="37"/>
        <end position="100"/>
    </location>
</feature>
<proteinExistence type="predicted"/>
<dbReference type="Proteomes" id="UP001560296">
    <property type="component" value="Unassembled WGS sequence"/>
</dbReference>
<protein>
    <submittedName>
        <fullName evidence="2">Glutathione S-transferase family protein</fullName>
    </submittedName>
</protein>
<keyword evidence="3" id="KW-1185">Reference proteome</keyword>
<dbReference type="InterPro" id="IPR036282">
    <property type="entry name" value="Glutathione-S-Trfase_C_sf"/>
</dbReference>
<reference evidence="2 3" key="1">
    <citation type="submission" date="2024-07" db="EMBL/GenBank/DDBJ databases">
        <authorList>
            <person name="Li M."/>
        </authorList>
    </citation>
    <scope>NUCLEOTIDE SEQUENCE [LARGE SCALE GENOMIC DNA]</scope>
    <source>
        <strain evidence="2 3">25A3E</strain>
    </source>
</reference>
<evidence type="ECO:0000313" key="2">
    <source>
        <dbReference type="EMBL" id="MEX6502553.1"/>
    </source>
</evidence>
<dbReference type="CDD" id="cd00570">
    <property type="entry name" value="GST_N_family"/>
    <property type="match status" value="1"/>
</dbReference>
<evidence type="ECO:0000259" key="1">
    <source>
        <dbReference type="Pfam" id="PF13409"/>
    </source>
</evidence>
<gene>
    <name evidence="2" type="ORF">AB5S05_10805</name>
</gene>
<dbReference type="InterPro" id="IPR050931">
    <property type="entry name" value="Mito_Protein_Transport_Metaxin"/>
</dbReference>
<dbReference type="InterPro" id="IPR036249">
    <property type="entry name" value="Thioredoxin-like_sf"/>
</dbReference>
<accession>A0ABV3YX79</accession>
<dbReference type="RefSeq" id="WP_369287520.1">
    <property type="nucleotide sequence ID" value="NZ_JBFTEG010000007.1"/>
</dbReference>
<dbReference type="PANTHER" id="PTHR12289">
    <property type="entry name" value="METAXIN RELATED"/>
    <property type="match status" value="1"/>
</dbReference>
<dbReference type="Gene3D" id="3.40.30.10">
    <property type="entry name" value="Glutaredoxin"/>
    <property type="match status" value="1"/>
</dbReference>
<dbReference type="PANTHER" id="PTHR12289:SF67">
    <property type="match status" value="1"/>
</dbReference>
<dbReference type="Pfam" id="PF13410">
    <property type="entry name" value="GST_C_2"/>
    <property type="match status" value="1"/>
</dbReference>
<dbReference type="Gene3D" id="1.20.1050.10">
    <property type="match status" value="2"/>
</dbReference>
<dbReference type="Pfam" id="PF13409">
    <property type="entry name" value="GST_N_2"/>
    <property type="match status" value="1"/>
</dbReference>
<evidence type="ECO:0000313" key="3">
    <source>
        <dbReference type="Proteomes" id="UP001560296"/>
    </source>
</evidence>
<dbReference type="SUPFAM" id="SSF47616">
    <property type="entry name" value="GST C-terminal domain-like"/>
    <property type="match status" value="1"/>
</dbReference>
<dbReference type="InterPro" id="IPR004045">
    <property type="entry name" value="Glutathione_S-Trfase_N"/>
</dbReference>
<dbReference type="EMBL" id="JBFTEG010000007">
    <property type="protein sequence ID" value="MEX6502553.1"/>
    <property type="molecule type" value="Genomic_DNA"/>
</dbReference>
<name>A0ABV3YX79_9PSED</name>
<comment type="caution">
    <text evidence="2">The sequence shown here is derived from an EMBL/GenBank/DDBJ whole genome shotgun (WGS) entry which is preliminary data.</text>
</comment>
<organism evidence="2 3">
    <name type="scientific">Pseudomonas zhanjiangensis</name>
    <dbReference type="NCBI Taxonomy" id="3239015"/>
    <lineage>
        <taxon>Bacteria</taxon>
        <taxon>Pseudomonadati</taxon>
        <taxon>Pseudomonadota</taxon>
        <taxon>Gammaproteobacteria</taxon>
        <taxon>Pseudomonadales</taxon>
        <taxon>Pseudomonadaceae</taxon>
        <taxon>Pseudomonas</taxon>
    </lineage>
</organism>
<sequence>MTTEHKANLHREAQTIEREMNLADGQTCYRIWCDNNSPYSWKLRAYLHYKGIPYQRMRNNAHAYMQRIPSQVGMSIIPVMLTADEQVLQDTTPIMQLFEERYRSRPCIPDDPRLAFLMWLIEDFADEYLVRLSMHYRWGNLQNRSALSHRLARALCYGLPQMRPGQMAPMVLQRQSGFDQALGLDGEGVRASLDQQLIDLLAILDGHFEHYQFLLGDRPSLADFAVFGQLFAHLYQDPFSAELMELHGPRTCNWIETLHELGDVRGGVGQTSFGEWLDIRCGVPAGLASLLAFVGMTYIPFSAGTALASGERKKTFRAEVYGVDTTFLTSQYRAWSFEQVQQRYLALDELDWRCLEPLLKAARVLPAMLANGVIHNSLYDGFSPPFIRDGIADARIQHLKAKAARSSA</sequence>